<accession>A0AAV2YJH0</accession>
<organism evidence="2 3">
    <name type="scientific">Lagenidium giganteum</name>
    <dbReference type="NCBI Taxonomy" id="4803"/>
    <lineage>
        <taxon>Eukaryota</taxon>
        <taxon>Sar</taxon>
        <taxon>Stramenopiles</taxon>
        <taxon>Oomycota</taxon>
        <taxon>Peronosporomycetes</taxon>
        <taxon>Pythiales</taxon>
        <taxon>Pythiaceae</taxon>
    </lineage>
</organism>
<keyword evidence="3" id="KW-1185">Reference proteome</keyword>
<feature type="region of interest" description="Disordered" evidence="1">
    <location>
        <begin position="1"/>
        <end position="34"/>
    </location>
</feature>
<reference evidence="2" key="2">
    <citation type="journal article" date="2023" name="Microbiol Resour">
        <title>Decontamination and Annotation of the Draft Genome Sequence of the Oomycete Lagenidium giganteum ARSEF 373.</title>
        <authorList>
            <person name="Morgan W.R."/>
            <person name="Tartar A."/>
        </authorList>
    </citation>
    <scope>NUCLEOTIDE SEQUENCE</scope>
    <source>
        <strain evidence="2">ARSEF 373</strain>
    </source>
</reference>
<name>A0AAV2YJH0_9STRA</name>
<evidence type="ECO:0000256" key="1">
    <source>
        <dbReference type="SAM" id="MobiDB-lite"/>
    </source>
</evidence>
<protein>
    <submittedName>
        <fullName evidence="2">Uncharacterized protein</fullName>
    </submittedName>
</protein>
<reference evidence="2" key="1">
    <citation type="submission" date="2022-11" db="EMBL/GenBank/DDBJ databases">
        <authorList>
            <person name="Morgan W.R."/>
            <person name="Tartar A."/>
        </authorList>
    </citation>
    <scope>NUCLEOTIDE SEQUENCE</scope>
    <source>
        <strain evidence="2">ARSEF 373</strain>
    </source>
</reference>
<proteinExistence type="predicted"/>
<dbReference type="Proteomes" id="UP001146120">
    <property type="component" value="Unassembled WGS sequence"/>
</dbReference>
<dbReference type="EMBL" id="DAKRPA010000316">
    <property type="protein sequence ID" value="DAZ93443.1"/>
    <property type="molecule type" value="Genomic_DNA"/>
</dbReference>
<feature type="region of interest" description="Disordered" evidence="1">
    <location>
        <begin position="75"/>
        <end position="103"/>
    </location>
</feature>
<sequence>MRRVISDADNVIQTDGTPASGLDVQKEWSDPQEDAQVLSKGIEDDNAARHVFEATDAQLPEPAALDTVHTNDHRALDTEGDNVNEAAPEDASPSPEATPEPEPEVVPGLGTMDLTAFNIEFADPPVLERLVEFTYTAVAAEKGYDDGLLTARDLPDYLARVLNPLDEDISDDERTRIRDAAATLREQEGLLDDGKVVFHGFLARGSPLDFTKALAVDMHHYRRRRLLAVEL</sequence>
<evidence type="ECO:0000313" key="3">
    <source>
        <dbReference type="Proteomes" id="UP001146120"/>
    </source>
</evidence>
<gene>
    <name evidence="2" type="ORF">N0F65_003140</name>
</gene>
<comment type="caution">
    <text evidence="2">The sequence shown here is derived from an EMBL/GenBank/DDBJ whole genome shotgun (WGS) entry which is preliminary data.</text>
</comment>
<evidence type="ECO:0000313" key="2">
    <source>
        <dbReference type="EMBL" id="DAZ93443.1"/>
    </source>
</evidence>
<feature type="compositionally biased region" description="Low complexity" evidence="1">
    <location>
        <begin position="85"/>
        <end position="97"/>
    </location>
</feature>
<dbReference type="AlphaFoldDB" id="A0AAV2YJH0"/>